<dbReference type="EMBL" id="GBXM01097234">
    <property type="protein sequence ID" value="JAH11343.1"/>
    <property type="molecule type" value="Transcribed_RNA"/>
</dbReference>
<sequence>MQPQPQTHPLTLTGKGRLCAVSTISYPSYFTNDFGQT</sequence>
<dbReference type="AlphaFoldDB" id="A0A0E9Q5H6"/>
<organism evidence="1">
    <name type="scientific">Anguilla anguilla</name>
    <name type="common">European freshwater eel</name>
    <name type="synonym">Muraena anguilla</name>
    <dbReference type="NCBI Taxonomy" id="7936"/>
    <lineage>
        <taxon>Eukaryota</taxon>
        <taxon>Metazoa</taxon>
        <taxon>Chordata</taxon>
        <taxon>Craniata</taxon>
        <taxon>Vertebrata</taxon>
        <taxon>Euteleostomi</taxon>
        <taxon>Actinopterygii</taxon>
        <taxon>Neopterygii</taxon>
        <taxon>Teleostei</taxon>
        <taxon>Anguilliformes</taxon>
        <taxon>Anguillidae</taxon>
        <taxon>Anguilla</taxon>
    </lineage>
</organism>
<name>A0A0E9Q5H6_ANGAN</name>
<protein>
    <submittedName>
        <fullName evidence="1">Uncharacterized protein</fullName>
    </submittedName>
</protein>
<proteinExistence type="predicted"/>
<reference evidence="1" key="2">
    <citation type="journal article" date="2015" name="Fish Shellfish Immunol.">
        <title>Early steps in the European eel (Anguilla anguilla)-Vibrio vulnificus interaction in the gills: Role of the RtxA13 toxin.</title>
        <authorList>
            <person name="Callol A."/>
            <person name="Pajuelo D."/>
            <person name="Ebbesson L."/>
            <person name="Teles M."/>
            <person name="MacKenzie S."/>
            <person name="Amaro C."/>
        </authorList>
    </citation>
    <scope>NUCLEOTIDE SEQUENCE</scope>
</reference>
<evidence type="ECO:0000313" key="1">
    <source>
        <dbReference type="EMBL" id="JAH11343.1"/>
    </source>
</evidence>
<accession>A0A0E9Q5H6</accession>
<reference evidence="1" key="1">
    <citation type="submission" date="2014-11" db="EMBL/GenBank/DDBJ databases">
        <authorList>
            <person name="Amaro Gonzalez C."/>
        </authorList>
    </citation>
    <scope>NUCLEOTIDE SEQUENCE</scope>
</reference>